<proteinExistence type="predicted"/>
<dbReference type="Proteomes" id="UP000749646">
    <property type="component" value="Unassembled WGS sequence"/>
</dbReference>
<organism evidence="1 2">
    <name type="scientific">Modicella reniformis</name>
    <dbReference type="NCBI Taxonomy" id="1440133"/>
    <lineage>
        <taxon>Eukaryota</taxon>
        <taxon>Fungi</taxon>
        <taxon>Fungi incertae sedis</taxon>
        <taxon>Mucoromycota</taxon>
        <taxon>Mortierellomycotina</taxon>
        <taxon>Mortierellomycetes</taxon>
        <taxon>Mortierellales</taxon>
        <taxon>Mortierellaceae</taxon>
        <taxon>Modicella</taxon>
    </lineage>
</organism>
<comment type="caution">
    <text evidence="1">The sequence shown here is derived from an EMBL/GenBank/DDBJ whole genome shotgun (WGS) entry which is preliminary data.</text>
</comment>
<name>A0A9P6LYM0_9FUNG</name>
<sequence>MSLRNWDSWTASNYLKNVSDYFKREGISGWTFSTFRTMERIKSIGKAKETWRTSMTTLINHPWTTDAIKMRCIMLRNKNDCPTEAVTIQMKKLAMLAPAPEGSESSGKSDQSTWKIRSRHRNIPKKLRRATFLSIRQYKLENDDAEDIDPVVNNFRFVSEHDDIFDLLEEMSPNMRRARCESTLAYDVQYVWSAIDQIHVANGNVILMIMTPRRFHWGATYIKKKQLEGWMISFVHSHVLNILHTIPDTLFQITEKKPRKKRAIPELMDIRHDGILYHLNLRKELLAMEAKPRASDNQEKDVAKLEYALATMLTDLVRKDGFLQNLRSFGILISGFEVTFFEARFVDNCILMYPVYQGEMPKSEQETYKLADLLVMFVLFKRRIVHQIRYLTGRNASARKPRPDYNANLCVGHRETEL</sequence>
<keyword evidence="2" id="KW-1185">Reference proteome</keyword>
<protein>
    <submittedName>
        <fullName evidence="1">Uncharacterized protein</fullName>
    </submittedName>
</protein>
<evidence type="ECO:0000313" key="1">
    <source>
        <dbReference type="EMBL" id="KAF9952616.1"/>
    </source>
</evidence>
<evidence type="ECO:0000313" key="2">
    <source>
        <dbReference type="Proteomes" id="UP000749646"/>
    </source>
</evidence>
<gene>
    <name evidence="1" type="ORF">BGZ65_005156</name>
</gene>
<dbReference type="OrthoDB" id="2435910at2759"/>
<dbReference type="EMBL" id="JAAAHW010006973">
    <property type="protein sequence ID" value="KAF9952616.1"/>
    <property type="molecule type" value="Genomic_DNA"/>
</dbReference>
<reference evidence="1" key="1">
    <citation type="journal article" date="2020" name="Fungal Divers.">
        <title>Resolving the Mortierellaceae phylogeny through synthesis of multi-gene phylogenetics and phylogenomics.</title>
        <authorList>
            <person name="Vandepol N."/>
            <person name="Liber J."/>
            <person name="Desiro A."/>
            <person name="Na H."/>
            <person name="Kennedy M."/>
            <person name="Barry K."/>
            <person name="Grigoriev I.V."/>
            <person name="Miller A.N."/>
            <person name="O'Donnell K."/>
            <person name="Stajich J.E."/>
            <person name="Bonito G."/>
        </authorList>
    </citation>
    <scope>NUCLEOTIDE SEQUENCE</scope>
    <source>
        <strain evidence="1">MES-2147</strain>
    </source>
</reference>
<accession>A0A9P6LYM0</accession>
<dbReference type="AlphaFoldDB" id="A0A9P6LYM0"/>